<dbReference type="Proteomes" id="UP000039660">
    <property type="component" value="Unassembled WGS sequence"/>
</dbReference>
<dbReference type="NCBIfam" id="NF033819">
    <property type="entry name" value="IS66_TnpB"/>
    <property type="match status" value="1"/>
</dbReference>
<evidence type="ECO:0000313" key="4">
    <source>
        <dbReference type="Proteomes" id="UP000046176"/>
    </source>
</evidence>
<accession>A0A0T7G0E3</accession>
<dbReference type="EMBL" id="CCRK01000023">
    <property type="protein sequence ID" value="CDZ54655.1"/>
    <property type="molecule type" value="Genomic_DNA"/>
</dbReference>
<evidence type="ECO:0000313" key="2">
    <source>
        <dbReference type="EMBL" id="CDZ54655.1"/>
    </source>
</evidence>
<proteinExistence type="predicted"/>
<protein>
    <recommendedName>
        <fullName evidence="5">Transposase</fullName>
    </recommendedName>
</protein>
<evidence type="ECO:0008006" key="5">
    <source>
        <dbReference type="Google" id="ProtNLM"/>
    </source>
</evidence>
<evidence type="ECO:0000313" key="1">
    <source>
        <dbReference type="EMBL" id="CDZ40744.1"/>
    </source>
</evidence>
<gene>
    <name evidence="1" type="ORF">NGAL_HAMBI1145_55440</name>
    <name evidence="2" type="ORF">NGAL_HAMBI1189_56280</name>
</gene>
<dbReference type="Proteomes" id="UP000046176">
    <property type="component" value="Unassembled WGS sequence"/>
</dbReference>
<dbReference type="EMBL" id="CCRH01000024">
    <property type="protein sequence ID" value="CDZ40744.1"/>
    <property type="molecule type" value="Genomic_DNA"/>
</dbReference>
<evidence type="ECO:0000313" key="3">
    <source>
        <dbReference type="Proteomes" id="UP000039660"/>
    </source>
</evidence>
<dbReference type="Pfam" id="PF05717">
    <property type="entry name" value="TnpB_IS66"/>
    <property type="match status" value="1"/>
</dbReference>
<sequence length="209" mass="23845">MFRLSADVQVYLHRDPVDFRAGIDSLAILVEQSMALDPFARAVFAFCNRRRDRVKLLFFDRSGFVLILKRLKEDRFCWPKRWDAVAHLTTEQLHWLLDGIDIEAVARHPIRQYVSAGADVQQHFDTPMLPERSSGYSSQQDPMLGIAVEERIDRVEQAGAVSLSMLTLEKRRSLKSSAASLWMPRRPISIGSSRSIPGRQMAYIIACTP</sequence>
<name>A0A0T7G0E3_NEOGA</name>
<dbReference type="InterPro" id="IPR008878">
    <property type="entry name" value="Transposase_IS66_Orf2"/>
</dbReference>
<organism evidence="1 4">
    <name type="scientific">Neorhizobium galegae bv. officinalis</name>
    <dbReference type="NCBI Taxonomy" id="323656"/>
    <lineage>
        <taxon>Bacteria</taxon>
        <taxon>Pseudomonadati</taxon>
        <taxon>Pseudomonadota</taxon>
        <taxon>Alphaproteobacteria</taxon>
        <taxon>Hyphomicrobiales</taxon>
        <taxon>Rhizobiaceae</taxon>
        <taxon>Rhizobium/Agrobacterium group</taxon>
        <taxon>Neorhizobium</taxon>
    </lineage>
</organism>
<dbReference type="PANTHER" id="PTHR36455">
    <property type="match status" value="1"/>
</dbReference>
<dbReference type="AlphaFoldDB" id="A0A0T7G0E3"/>
<dbReference type="PANTHER" id="PTHR36455:SF1">
    <property type="entry name" value="BLR8292 PROTEIN"/>
    <property type="match status" value="1"/>
</dbReference>
<reference evidence="3 4" key="1">
    <citation type="submission" date="2014-08" db="EMBL/GenBank/DDBJ databases">
        <authorList>
            <person name="Chen Y.-H."/>
        </authorList>
    </citation>
    <scope>NUCLEOTIDE SEQUENCE [LARGE SCALE GENOMIC DNA]</scope>
</reference>